<sequence length="447" mass="49766">MDLENSGPLLTVDGLVRPVITKLNAAECTQYWKEVLSMKKEKGGGERMSMPMRRFKPAKETFHVPFPRAIAGPRGMEDDVGGGGKPTAWTDCASGNKEWRPPGTGKLYGLSQAERRCAAHLQRVSIHSLVDRMRQRRRRAGGGWSVAGGGGSKGAFASGTDVRHQGGLHKRRLRNHLVMQLIRSNKPIPPSSRFTAQDYLAAERSLTWRRARDGMSVATERGRATSRDEIEASGKEGGASPSKSGGYSPSGSTLRGGGQWGDNNVSLGAPEASSRKRKKSCEDRKAVQQPRPRKRQRRQGNNNGKSSQLHPSEARPPKFVIPPFEGDYRKVYKNMWKSFRDKKKLRLGVLCNPPHGAASELPDPKILRDYEVAPTCYRAAESQIADDEFWRQMCERIRRSKDTLSVSDIAAILDALVMVNYRDADLMRIFSREVIDDMFKLTFTEAA</sequence>
<dbReference type="Proteomes" id="UP000553632">
    <property type="component" value="Unassembled WGS sequence"/>
</dbReference>
<dbReference type="EMBL" id="JABANO010015925">
    <property type="protein sequence ID" value="KAF4736046.1"/>
    <property type="molecule type" value="Genomic_DNA"/>
</dbReference>
<reference evidence="2 3" key="1">
    <citation type="submission" date="2020-04" db="EMBL/GenBank/DDBJ databases">
        <title>Perkinsus olseni comparative genomics.</title>
        <authorList>
            <person name="Bogema D.R."/>
        </authorList>
    </citation>
    <scope>NUCLEOTIDE SEQUENCE [LARGE SCALE GENOMIC DNA]</scope>
    <source>
        <strain evidence="2 3">ATCC PRA-207</strain>
    </source>
</reference>
<organism evidence="2 3">
    <name type="scientific">Perkinsus olseni</name>
    <name type="common">Perkinsus atlanticus</name>
    <dbReference type="NCBI Taxonomy" id="32597"/>
    <lineage>
        <taxon>Eukaryota</taxon>
        <taxon>Sar</taxon>
        <taxon>Alveolata</taxon>
        <taxon>Perkinsozoa</taxon>
        <taxon>Perkinsea</taxon>
        <taxon>Perkinsida</taxon>
        <taxon>Perkinsidae</taxon>
        <taxon>Perkinsus</taxon>
    </lineage>
</organism>
<comment type="caution">
    <text evidence="2">The sequence shown here is derived from an EMBL/GenBank/DDBJ whole genome shotgun (WGS) entry which is preliminary data.</text>
</comment>
<protein>
    <submittedName>
        <fullName evidence="2">Uncharacterized protein</fullName>
    </submittedName>
</protein>
<feature type="non-terminal residue" evidence="2">
    <location>
        <position position="1"/>
    </location>
</feature>
<evidence type="ECO:0000313" key="3">
    <source>
        <dbReference type="Proteomes" id="UP000553632"/>
    </source>
</evidence>
<evidence type="ECO:0000313" key="2">
    <source>
        <dbReference type="EMBL" id="KAF4736046.1"/>
    </source>
</evidence>
<dbReference type="AlphaFoldDB" id="A0A7J6SV60"/>
<feature type="region of interest" description="Disordered" evidence="1">
    <location>
        <begin position="214"/>
        <end position="320"/>
    </location>
</feature>
<evidence type="ECO:0000256" key="1">
    <source>
        <dbReference type="SAM" id="MobiDB-lite"/>
    </source>
</evidence>
<feature type="compositionally biased region" description="Basic and acidic residues" evidence="1">
    <location>
        <begin position="220"/>
        <end position="234"/>
    </location>
</feature>
<keyword evidence="3" id="KW-1185">Reference proteome</keyword>
<accession>A0A7J6SV60</accession>
<name>A0A7J6SV60_PEROL</name>
<proteinExistence type="predicted"/>
<gene>
    <name evidence="2" type="ORF">FOZ63_017942</name>
</gene>
<feature type="compositionally biased region" description="Low complexity" evidence="1">
    <location>
        <begin position="238"/>
        <end position="252"/>
    </location>
</feature>